<organism evidence="2 3">
    <name type="scientific">Belliella filtrata</name>
    <dbReference type="NCBI Taxonomy" id="2923435"/>
    <lineage>
        <taxon>Bacteria</taxon>
        <taxon>Pseudomonadati</taxon>
        <taxon>Bacteroidota</taxon>
        <taxon>Cytophagia</taxon>
        <taxon>Cytophagales</taxon>
        <taxon>Cyclobacteriaceae</taxon>
        <taxon>Belliella</taxon>
    </lineage>
</organism>
<proteinExistence type="predicted"/>
<dbReference type="EMBL" id="JAKZGP010000035">
    <property type="protein sequence ID" value="MCH7410362.1"/>
    <property type="molecule type" value="Genomic_DNA"/>
</dbReference>
<accession>A0ABS9V1Q8</accession>
<keyword evidence="1" id="KW-0732">Signal</keyword>
<feature type="chain" id="PRO_5045719817" description="Curlin associated repeat-containing protein" evidence="1">
    <location>
        <begin position="23"/>
        <end position="226"/>
    </location>
</feature>
<keyword evidence="3" id="KW-1185">Reference proteome</keyword>
<feature type="signal peptide" evidence="1">
    <location>
        <begin position="1"/>
        <end position="22"/>
    </location>
</feature>
<dbReference type="RefSeq" id="WP_241348730.1">
    <property type="nucleotide sequence ID" value="NZ_JAKZGP010000035.1"/>
</dbReference>
<protein>
    <recommendedName>
        <fullName evidence="4">Curlin associated repeat-containing protein</fullName>
    </recommendedName>
</protein>
<name>A0ABS9V1Q8_9BACT</name>
<evidence type="ECO:0000256" key="1">
    <source>
        <dbReference type="SAM" id="SignalP"/>
    </source>
</evidence>
<comment type="caution">
    <text evidence="2">The sequence shown here is derived from an EMBL/GenBank/DDBJ whole genome shotgun (WGS) entry which is preliminary data.</text>
</comment>
<dbReference type="Proteomes" id="UP001165489">
    <property type="component" value="Unassembled WGS sequence"/>
</dbReference>
<reference evidence="2" key="1">
    <citation type="submission" date="2022-03" db="EMBL/GenBank/DDBJ databases">
        <title>De novo assembled genomes of Belliella spp. (Cyclobacteriaceae) strains.</title>
        <authorList>
            <person name="Szabo A."/>
            <person name="Korponai K."/>
            <person name="Felfoldi T."/>
        </authorList>
    </citation>
    <scope>NUCLEOTIDE SEQUENCE</scope>
    <source>
        <strain evidence="2">DSM 111904</strain>
    </source>
</reference>
<evidence type="ECO:0000313" key="3">
    <source>
        <dbReference type="Proteomes" id="UP001165489"/>
    </source>
</evidence>
<sequence length="226" mass="24378">MKQASSILVLAWIFMLSGNVFAQQTVEVLDQKSLLELNAIEAIHIDVDKLENVAQIQQVGNQNTASIFQTPQVLQLGNFAQINQKGNLNIGFINQQGFKVSSRVSQSGNANVVNINTIGDNISVATFQSGNNNRINTSIENSGLATRYALLEQNGNNNQINLDFLNNPTILGNSSIETVRVSQSGNQQGLNLRLDDASSPVEVVQRPGAGGQGMQVNITTSAFPIR</sequence>
<evidence type="ECO:0008006" key="4">
    <source>
        <dbReference type="Google" id="ProtNLM"/>
    </source>
</evidence>
<gene>
    <name evidence="2" type="ORF">MM239_13220</name>
</gene>
<evidence type="ECO:0000313" key="2">
    <source>
        <dbReference type="EMBL" id="MCH7410362.1"/>
    </source>
</evidence>